<protein>
    <recommendedName>
        <fullName evidence="1">N-acetyltransferase domain-containing protein</fullName>
    </recommendedName>
</protein>
<dbReference type="EMBL" id="JZEY01000054">
    <property type="protein sequence ID" value="KKB09424.1"/>
    <property type="molecule type" value="Genomic_DNA"/>
</dbReference>
<evidence type="ECO:0000313" key="3">
    <source>
        <dbReference type="Proteomes" id="UP000033649"/>
    </source>
</evidence>
<evidence type="ECO:0000313" key="2">
    <source>
        <dbReference type="EMBL" id="KKB09424.1"/>
    </source>
</evidence>
<name>A0A0F5FKJ8_9HYPH</name>
<dbReference type="STRING" id="429727.VE26_05675"/>
<proteinExistence type="predicted"/>
<organism evidence="2 3">
    <name type="scientific">Devosia chinhatensis</name>
    <dbReference type="NCBI Taxonomy" id="429727"/>
    <lineage>
        <taxon>Bacteria</taxon>
        <taxon>Pseudomonadati</taxon>
        <taxon>Pseudomonadota</taxon>
        <taxon>Alphaproteobacteria</taxon>
        <taxon>Hyphomicrobiales</taxon>
        <taxon>Devosiaceae</taxon>
        <taxon>Devosia</taxon>
    </lineage>
</organism>
<accession>A0A0F5FKJ8</accession>
<dbReference type="InterPro" id="IPR027365">
    <property type="entry name" value="GNAT_acetyltra_YdfB-like"/>
</dbReference>
<dbReference type="Proteomes" id="UP000033649">
    <property type="component" value="Unassembled WGS sequence"/>
</dbReference>
<dbReference type="PROSITE" id="PS51186">
    <property type="entry name" value="GNAT"/>
    <property type="match status" value="1"/>
</dbReference>
<dbReference type="SUPFAM" id="SSF55729">
    <property type="entry name" value="Acyl-CoA N-acyltransferases (Nat)"/>
    <property type="match status" value="1"/>
</dbReference>
<dbReference type="PATRIC" id="fig|429727.3.peg.1174"/>
<dbReference type="AlphaFoldDB" id="A0A0F5FKJ8"/>
<dbReference type="Pfam" id="PF12746">
    <property type="entry name" value="GNAT_acetyltran"/>
    <property type="match status" value="1"/>
</dbReference>
<comment type="caution">
    <text evidence="2">The sequence shown here is derived from an EMBL/GenBank/DDBJ whole genome shotgun (WGS) entry which is preliminary data.</text>
</comment>
<dbReference type="GO" id="GO:0016747">
    <property type="term" value="F:acyltransferase activity, transferring groups other than amino-acyl groups"/>
    <property type="evidence" value="ECO:0007669"/>
    <property type="project" value="InterPro"/>
</dbReference>
<evidence type="ECO:0000259" key="1">
    <source>
        <dbReference type="PROSITE" id="PS51186"/>
    </source>
</evidence>
<feature type="domain" description="N-acetyltransferase" evidence="1">
    <location>
        <begin position="32"/>
        <end position="171"/>
    </location>
</feature>
<dbReference type="InterPro" id="IPR000182">
    <property type="entry name" value="GNAT_dom"/>
</dbReference>
<reference evidence="2 3" key="1">
    <citation type="submission" date="2015-03" db="EMBL/GenBank/DDBJ databases">
        <authorList>
            <person name="Hassan Y."/>
            <person name="Lepp D."/>
            <person name="Li X.-Z."/>
            <person name="Zhou T."/>
        </authorList>
    </citation>
    <scope>NUCLEOTIDE SEQUENCE [LARGE SCALE GENOMIC DNA]</scope>
    <source>
        <strain evidence="2 3">IPL18</strain>
    </source>
</reference>
<dbReference type="InterPro" id="IPR016181">
    <property type="entry name" value="Acyl_CoA_acyltransferase"/>
</dbReference>
<gene>
    <name evidence="2" type="ORF">VE26_05675</name>
</gene>
<keyword evidence="3" id="KW-1185">Reference proteome</keyword>
<dbReference type="Gene3D" id="3.40.630.30">
    <property type="match status" value="1"/>
</dbReference>
<sequence length="260" mass="28896">MYLAGQPIQDLGSLAGAIADWDYVYPDESWFPVIRDALPNRFMIAHDRVRFTRKANHARSFAVPSSFELIVSGQSMDVSISHADEIVSRCSVDMNVDGYAEFGVWTHPAYRGRGLAKIAASASIHQAGEQGVTAFAWHCHASNTRSQKVAAALGFDVADRYQAFSASIPAENDGDLEISYCRELAEYFETGASEIVWLDFHAAVAWTLADEPCKAVIAVERLVQRGWTGKGEWLQQHWALERLNVYPRFQSAVKARRSAP</sequence>